<dbReference type="OrthoDB" id="176867at2"/>
<keyword evidence="4" id="KW-0732">Signal</keyword>
<keyword evidence="7" id="KW-1015">Disulfide bond</keyword>
<keyword evidence="2" id="KW-0719">Serine esterase</keyword>
<evidence type="ECO:0000256" key="1">
    <source>
        <dbReference type="ARBA" id="ARBA00006249"/>
    </source>
</evidence>
<keyword evidence="3" id="KW-0479">Metal-binding</keyword>
<comment type="similarity">
    <text evidence="1">Belongs to the tannase family.</text>
</comment>
<dbReference type="RefSeq" id="WP_086541127.1">
    <property type="nucleotide sequence ID" value="NZ_MSSW01000019.1"/>
</dbReference>
<sequence>MKGLSYLFAVVVGLTPLFALGQISTKIGSCVPCEQLKDLQLPDVTIMEIETMSNEAIEADDYWAAIADRKTSFCLVRGKISKEIKFELLLPAQWNGRFLMSGNGGFAGSIQNELIPYINVGYAIVGTDTGHDENLDGASWALDNMERQLNFGSLAVHRTAVVSKSIINSYYGDYPSFSYFIGCSRGGGQAMMEAQVYPDDFDGYVAGAPAFRWPALGAKFVQISQNNYPNPNELSKTVITNDNLRLLQEHIFKQCDALDGLSDSILNDPRDCHIDFDMLPLCPNDTAGAECLTKEQLAAIKSVYSPLIVENQQVYPAFPFGLESGDAGWDLWISGTSQYLEGYPSLHYMFGTNLFKYLVYNDSSWDYSQYDFKNFFEETKYASAYLDATQTDYSELKKQNGKMIMYHGWNDPAISAYSTIEHYEEALKVDQDLHSYIRLFLLPGVLHCGGGTGPDQVDWVTLIQDWVENDHAPERVILSKVEEGNTMMTRPVYPYPKVTIYDGAGKSNDEKSFGVKGK</sequence>
<dbReference type="GO" id="GO:0046872">
    <property type="term" value="F:metal ion binding"/>
    <property type="evidence" value="ECO:0007669"/>
    <property type="project" value="UniProtKB-KW"/>
</dbReference>
<evidence type="ECO:0000313" key="9">
    <source>
        <dbReference type="Proteomes" id="UP000256405"/>
    </source>
</evidence>
<dbReference type="Proteomes" id="UP000256405">
    <property type="component" value="Unassembled WGS sequence"/>
</dbReference>
<dbReference type="SUPFAM" id="SSF53474">
    <property type="entry name" value="alpha/beta-Hydrolases"/>
    <property type="match status" value="1"/>
</dbReference>
<keyword evidence="9" id="KW-1185">Reference proteome</keyword>
<proteinExistence type="inferred from homology"/>
<gene>
    <name evidence="8" type="ORF">C8N25_11233</name>
</gene>
<evidence type="ECO:0000256" key="6">
    <source>
        <dbReference type="ARBA" id="ARBA00022837"/>
    </source>
</evidence>
<dbReference type="AlphaFoldDB" id="A0A3E0DS07"/>
<keyword evidence="6" id="KW-0106">Calcium</keyword>
<evidence type="ECO:0000313" key="8">
    <source>
        <dbReference type="EMBL" id="REG86329.1"/>
    </source>
</evidence>
<reference evidence="8 9" key="1">
    <citation type="submission" date="2018-08" db="EMBL/GenBank/DDBJ databases">
        <title>Genomic Encyclopedia of Archaeal and Bacterial Type Strains, Phase II (KMG-II): from individual species to whole genera.</title>
        <authorList>
            <person name="Goeker M."/>
        </authorList>
    </citation>
    <scope>NUCLEOTIDE SEQUENCE [LARGE SCALE GENOMIC DNA]</scope>
    <source>
        <strain evidence="8 9">DSM 15986</strain>
    </source>
</reference>
<dbReference type="Pfam" id="PF07519">
    <property type="entry name" value="Tannase"/>
    <property type="match status" value="1"/>
</dbReference>
<evidence type="ECO:0000256" key="3">
    <source>
        <dbReference type="ARBA" id="ARBA00022723"/>
    </source>
</evidence>
<evidence type="ECO:0000256" key="2">
    <source>
        <dbReference type="ARBA" id="ARBA00022487"/>
    </source>
</evidence>
<organism evidence="8 9">
    <name type="scientific">Algoriphagus antarcticus</name>
    <dbReference type="NCBI Taxonomy" id="238540"/>
    <lineage>
        <taxon>Bacteria</taxon>
        <taxon>Pseudomonadati</taxon>
        <taxon>Bacteroidota</taxon>
        <taxon>Cytophagia</taxon>
        <taxon>Cytophagales</taxon>
        <taxon>Cyclobacteriaceae</taxon>
        <taxon>Algoriphagus</taxon>
    </lineage>
</organism>
<dbReference type="PANTHER" id="PTHR33938:SF15">
    <property type="entry name" value="FERULOYL ESTERASE B-RELATED"/>
    <property type="match status" value="1"/>
</dbReference>
<keyword evidence="5" id="KW-0378">Hydrolase</keyword>
<protein>
    <submittedName>
        <fullName evidence="8">Feruloyl esterase</fullName>
    </submittedName>
</protein>
<dbReference type="EMBL" id="QUNF01000012">
    <property type="protein sequence ID" value="REG86329.1"/>
    <property type="molecule type" value="Genomic_DNA"/>
</dbReference>
<dbReference type="PANTHER" id="PTHR33938">
    <property type="entry name" value="FERULOYL ESTERASE B-RELATED"/>
    <property type="match status" value="1"/>
</dbReference>
<comment type="caution">
    <text evidence="8">The sequence shown here is derived from an EMBL/GenBank/DDBJ whole genome shotgun (WGS) entry which is preliminary data.</text>
</comment>
<accession>A0A3E0DS07</accession>
<evidence type="ECO:0000256" key="7">
    <source>
        <dbReference type="ARBA" id="ARBA00023157"/>
    </source>
</evidence>
<name>A0A3E0DS07_9BACT</name>
<dbReference type="InterPro" id="IPR011118">
    <property type="entry name" value="Tannase/feruloyl_esterase"/>
</dbReference>
<dbReference type="InterPro" id="IPR029058">
    <property type="entry name" value="AB_hydrolase_fold"/>
</dbReference>
<evidence type="ECO:0000256" key="4">
    <source>
        <dbReference type="ARBA" id="ARBA00022729"/>
    </source>
</evidence>
<dbReference type="GO" id="GO:0052689">
    <property type="term" value="F:carboxylic ester hydrolase activity"/>
    <property type="evidence" value="ECO:0007669"/>
    <property type="project" value="UniProtKB-KW"/>
</dbReference>
<evidence type="ECO:0000256" key="5">
    <source>
        <dbReference type="ARBA" id="ARBA00022801"/>
    </source>
</evidence>
<dbReference type="Gene3D" id="3.40.50.1820">
    <property type="entry name" value="alpha/beta hydrolase"/>
    <property type="match status" value="1"/>
</dbReference>